<comment type="caution">
    <text evidence="2">The sequence shown here is derived from an EMBL/GenBank/DDBJ whole genome shotgun (WGS) entry which is preliminary data.</text>
</comment>
<evidence type="ECO:0000313" key="2">
    <source>
        <dbReference type="EMBL" id="MBO8186700.1"/>
    </source>
</evidence>
<feature type="region of interest" description="Disordered" evidence="1">
    <location>
        <begin position="44"/>
        <end position="63"/>
    </location>
</feature>
<evidence type="ECO:0000256" key="1">
    <source>
        <dbReference type="SAM" id="MobiDB-lite"/>
    </source>
</evidence>
<dbReference type="EMBL" id="JAFFZN010000012">
    <property type="protein sequence ID" value="MBO8186700.1"/>
    <property type="molecule type" value="Genomic_DNA"/>
</dbReference>
<sequence length="63" mass="6536">MTAQQQRAPRVPHAPARDEAASVGGHPARHDGTPPMSQLLASCAAAAAVSRPPRDEPLTDEAD</sequence>
<accession>A0ABS3WU81</accession>
<name>A0ABS3WU81_9ACTN</name>
<feature type="region of interest" description="Disordered" evidence="1">
    <location>
        <begin position="1"/>
        <end position="38"/>
    </location>
</feature>
<keyword evidence="3" id="KW-1185">Reference proteome</keyword>
<dbReference type="RefSeq" id="WP_209265513.1">
    <property type="nucleotide sequence ID" value="NZ_JAFFZN010000012.1"/>
</dbReference>
<protein>
    <submittedName>
        <fullName evidence="2">Uncharacterized protein</fullName>
    </submittedName>
</protein>
<dbReference type="Proteomes" id="UP001518976">
    <property type="component" value="Unassembled WGS sequence"/>
</dbReference>
<reference evidence="2 3" key="1">
    <citation type="submission" date="2021-02" db="EMBL/GenBank/DDBJ databases">
        <title>Streptomyces spirodelae sp. nov., isolated from duckweed.</title>
        <authorList>
            <person name="Saimee Y."/>
            <person name="Duangmal K."/>
        </authorList>
    </citation>
    <scope>NUCLEOTIDE SEQUENCE [LARGE SCALE GENOMIC DNA]</scope>
    <source>
        <strain evidence="2 3">DW4-2</strain>
    </source>
</reference>
<evidence type="ECO:0000313" key="3">
    <source>
        <dbReference type="Proteomes" id="UP001518976"/>
    </source>
</evidence>
<proteinExistence type="predicted"/>
<organism evidence="2 3">
    <name type="scientific">Streptomyces spirodelae</name>
    <dbReference type="NCBI Taxonomy" id="2812904"/>
    <lineage>
        <taxon>Bacteria</taxon>
        <taxon>Bacillati</taxon>
        <taxon>Actinomycetota</taxon>
        <taxon>Actinomycetes</taxon>
        <taxon>Kitasatosporales</taxon>
        <taxon>Streptomycetaceae</taxon>
        <taxon>Streptomyces</taxon>
    </lineage>
</organism>
<gene>
    <name evidence="2" type="ORF">JW592_14700</name>
</gene>